<feature type="region of interest" description="Disordered" evidence="1">
    <location>
        <begin position="245"/>
        <end position="268"/>
    </location>
</feature>
<feature type="compositionally biased region" description="Basic and acidic residues" evidence="1">
    <location>
        <begin position="738"/>
        <end position="750"/>
    </location>
</feature>
<feature type="region of interest" description="Disordered" evidence="1">
    <location>
        <begin position="1340"/>
        <end position="1363"/>
    </location>
</feature>
<evidence type="ECO:0000313" key="2">
    <source>
        <dbReference type="EMBL" id="KAH9830653.1"/>
    </source>
</evidence>
<feature type="region of interest" description="Disordered" evidence="1">
    <location>
        <begin position="1053"/>
        <end position="1093"/>
    </location>
</feature>
<gene>
    <name evidence="2" type="ORF">C8Q71DRAFT_727390</name>
</gene>
<protein>
    <submittedName>
        <fullName evidence="2">Uncharacterized protein</fullName>
    </submittedName>
</protein>
<feature type="compositionally biased region" description="Basic and acidic residues" evidence="1">
    <location>
        <begin position="1060"/>
        <end position="1071"/>
    </location>
</feature>
<feature type="compositionally biased region" description="Basic and acidic residues" evidence="1">
    <location>
        <begin position="1519"/>
        <end position="1535"/>
    </location>
</feature>
<sequence>MTALCRTRSSLFCAARPGAHLRAPRAWHDGHTRESGARDAGVAVALRVATSGSHRKAEADATGISGSADRQIQASVLNCAEGPCVSVRDGDRAAGAQGRQARPKGMLSEVGACAGSGAAIPRCLGEEHLSLLCGSPVEIRVVAADVQGRGRASEGGGDEHEPICAWKTASRARGDLGALLPVLLAWRGAGCCRQQGEEPAVVVRWRGACEESPRRGAQSNELARSRAPQRGEELALFVRVRGALSTRDKTPHSDGAYPPLPPTAPQSRVGTIRGEFWLEIPTRRGWPKDEGGVVEGGKLPQNWASVSRCGASADAELQDVRSGGGDGHAEGGEMLLHEGRPSGGEGAEERIGRSVSGDGDDTCSGKGEHAEPGKVVRVECIECEWTHARRAARRHETRRGGANRLTRVLREFEGSLVGEGPLFVLLGSLKLALVVRAHFGSCERTWRDCAHRPVLARHFADISSVSKMGTVLERGANVGGTEPAGESCTRGAREVWLRSSGDPSSSAGGRAMGEWQRSNTGVGAWSQDGRVSGRGLCTAACELLERGGERGRAGAESGSRDTVDGEAREAGAPAKRRREPMREDAGDVDASGSPLRSARGCSTSGPAEPVTAGQLLVPSARARAARVVLTLPSSLPLPMLVPTRWVGAGWLAESSCQAILRAQDARFVCATRGPSSALAFARVEPAVSRTCGWSTGREGDGGRGESTREGTRAKGGVSAAGRAARRTSEGGCECTGDGGRRVLSKEDGATRSRIAGTSIGSTSVGNEGERAEDGVSAAGSSVEGGASAAGASAREAADGGRVRREPAGRVRGAHADRSRARRSAARMSEQRRARARARAHSAGEVERMEGEGLGYSPEPYPLCHSPCCFLRGDLTTHSSARPWGARSRALTRPARRSRRRKARCSCVQRAGMLRVRGRAAPRPSASGEGAPVGAIACALGRPERWACVSTRPARRSCKRETRCSWAQRAGVRRRRGSAVPRPSASGEGPPDGALACALTRRVRRRAEHADARPRVLRRQPRGSYLYRARGSFAQLGTQLEGCPPGWWCLERSGRRPGARGAEESGRRESRGQRAARTTRSGAYAPAQFPRTSRRTERALERLASCGEWRKGVEGSLEARSSRRGCGRCNRARCSTGMRARVPGMVTGHPTGTWEATSMKALKPGATLVHCCQCCWSYAGEEPARRAHGEEPRATSWRGAQSNELARSRAPQRGEELALFVRVRGALSTRDKTPHSDGIVMPIRHNRAARHARAPLHHVIGVSVRAVCGNGGRHCKVTMSCLSMLVELVKVSCTDKPNVPAKPTNGSIMRQKYATHTLRLSPWEYYIDVAAAHELGVRDHDRGGGAHEDAVPAEERERKVARSSRGNIPREMLVVGAAVLHVAVRSSRIERRRNDENGAARRASESVLVFGVRAFCLVHLIAHNMAEGVPMRKDVARWNRTNTNAGRTMPVSVLSPLFTSSPCKHSPDAPVPSPSSPREARTCGSDSDVRTVAVRDVGWPGKQPLVCPVQVLRPTLDVVERGEGGGDEREHLRVENGEPGARQSWRKTETPAGSTSTV</sequence>
<evidence type="ECO:0000256" key="1">
    <source>
        <dbReference type="SAM" id="MobiDB-lite"/>
    </source>
</evidence>
<evidence type="ECO:0000313" key="3">
    <source>
        <dbReference type="Proteomes" id="UP000814176"/>
    </source>
</evidence>
<feature type="region of interest" description="Disordered" evidence="1">
    <location>
        <begin position="1519"/>
        <end position="1557"/>
    </location>
</feature>
<dbReference type="Proteomes" id="UP000814176">
    <property type="component" value="Unassembled WGS sequence"/>
</dbReference>
<feature type="region of interest" description="Disordered" evidence="1">
    <location>
        <begin position="318"/>
        <end position="370"/>
    </location>
</feature>
<organism evidence="2 3">
    <name type="scientific">Rhodofomes roseus</name>
    <dbReference type="NCBI Taxonomy" id="34475"/>
    <lineage>
        <taxon>Eukaryota</taxon>
        <taxon>Fungi</taxon>
        <taxon>Dikarya</taxon>
        <taxon>Basidiomycota</taxon>
        <taxon>Agaricomycotina</taxon>
        <taxon>Agaricomycetes</taxon>
        <taxon>Polyporales</taxon>
        <taxon>Rhodofomes</taxon>
    </lineage>
</organism>
<dbReference type="RefSeq" id="XP_047773948.1">
    <property type="nucleotide sequence ID" value="XM_047921848.1"/>
</dbReference>
<feature type="compositionally biased region" description="Basic and acidic residues" evidence="1">
    <location>
        <begin position="327"/>
        <end position="340"/>
    </location>
</feature>
<name>A0ABQ8K1W0_9APHY</name>
<dbReference type="EMBL" id="JADCUA010000030">
    <property type="protein sequence ID" value="KAH9830653.1"/>
    <property type="molecule type" value="Genomic_DNA"/>
</dbReference>
<feature type="region of interest" description="Disordered" evidence="1">
    <location>
        <begin position="692"/>
        <end position="848"/>
    </location>
</feature>
<reference evidence="2 3" key="1">
    <citation type="journal article" date="2021" name="Environ. Microbiol.">
        <title>Gene family expansions and transcriptome signatures uncover fungal adaptations to wood decay.</title>
        <authorList>
            <person name="Hage H."/>
            <person name="Miyauchi S."/>
            <person name="Viragh M."/>
            <person name="Drula E."/>
            <person name="Min B."/>
            <person name="Chaduli D."/>
            <person name="Navarro D."/>
            <person name="Favel A."/>
            <person name="Norest M."/>
            <person name="Lesage-Meessen L."/>
            <person name="Balint B."/>
            <person name="Merenyi Z."/>
            <person name="de Eugenio L."/>
            <person name="Morin E."/>
            <person name="Martinez A.T."/>
            <person name="Baldrian P."/>
            <person name="Stursova M."/>
            <person name="Martinez M.J."/>
            <person name="Novotny C."/>
            <person name="Magnuson J.K."/>
            <person name="Spatafora J.W."/>
            <person name="Maurice S."/>
            <person name="Pangilinan J."/>
            <person name="Andreopoulos W."/>
            <person name="LaButti K."/>
            <person name="Hundley H."/>
            <person name="Na H."/>
            <person name="Kuo A."/>
            <person name="Barry K."/>
            <person name="Lipzen A."/>
            <person name="Henrissat B."/>
            <person name="Riley R."/>
            <person name="Ahrendt S."/>
            <person name="Nagy L.G."/>
            <person name="Grigoriev I.V."/>
            <person name="Martin F."/>
            <person name="Rosso M.N."/>
        </authorList>
    </citation>
    <scope>NUCLEOTIDE SEQUENCE [LARGE SCALE GENOMIC DNA]</scope>
    <source>
        <strain evidence="2 3">CIRM-BRFM 1785</strain>
    </source>
</reference>
<feature type="region of interest" description="Disordered" evidence="1">
    <location>
        <begin position="970"/>
        <end position="993"/>
    </location>
</feature>
<accession>A0ABQ8K1W0</accession>
<feature type="compositionally biased region" description="Basic and acidic residues" evidence="1">
    <location>
        <begin position="548"/>
        <end position="569"/>
    </location>
</feature>
<comment type="caution">
    <text evidence="2">The sequence shown here is derived from an EMBL/GenBank/DDBJ whole genome shotgun (WGS) entry which is preliminary data.</text>
</comment>
<feature type="region of interest" description="Disordered" evidence="1">
    <location>
        <begin position="1461"/>
        <end position="1486"/>
    </location>
</feature>
<feature type="compositionally biased region" description="Basic and acidic residues" evidence="1">
    <location>
        <begin position="795"/>
        <end position="818"/>
    </location>
</feature>
<feature type="compositionally biased region" description="Basic and acidic residues" evidence="1">
    <location>
        <begin position="697"/>
        <end position="712"/>
    </location>
</feature>
<feature type="region of interest" description="Disordered" evidence="1">
    <location>
        <begin position="548"/>
        <end position="610"/>
    </location>
</feature>
<proteinExistence type="predicted"/>
<feature type="compositionally biased region" description="Low complexity" evidence="1">
    <location>
        <begin position="774"/>
        <end position="794"/>
    </location>
</feature>
<dbReference type="GeneID" id="72002580"/>
<keyword evidence="3" id="KW-1185">Reference proteome</keyword>
<feature type="compositionally biased region" description="Basic and acidic residues" evidence="1">
    <location>
        <begin position="1340"/>
        <end position="1359"/>
    </location>
</feature>
<feature type="region of interest" description="Disordered" evidence="1">
    <location>
        <begin position="497"/>
        <end position="526"/>
    </location>
</feature>
<feature type="region of interest" description="Disordered" evidence="1">
    <location>
        <begin position="1186"/>
        <end position="1210"/>
    </location>
</feature>